<keyword evidence="10" id="KW-0539">Nucleus</keyword>
<keyword evidence="9" id="KW-0804">Transcription</keyword>
<accession>A0AAW2HSM2</accession>
<dbReference type="GO" id="GO:0000978">
    <property type="term" value="F:RNA polymerase II cis-regulatory region sequence-specific DNA binding"/>
    <property type="evidence" value="ECO:0007669"/>
    <property type="project" value="TreeGrafter"/>
</dbReference>
<comment type="caution">
    <text evidence="14">The sequence shown here is derived from an EMBL/GenBank/DDBJ whole genome shotgun (WGS) entry which is preliminary data.</text>
</comment>
<dbReference type="GO" id="GO:0000981">
    <property type="term" value="F:DNA-binding transcription factor activity, RNA polymerase II-specific"/>
    <property type="evidence" value="ECO:0007669"/>
    <property type="project" value="TreeGrafter"/>
</dbReference>
<evidence type="ECO:0000256" key="7">
    <source>
        <dbReference type="ARBA" id="ARBA00023125"/>
    </source>
</evidence>
<gene>
    <name evidence="14" type="ORF">PYX00_005775</name>
</gene>
<dbReference type="Pfam" id="PF00010">
    <property type="entry name" value="HLH"/>
    <property type="match status" value="1"/>
</dbReference>
<evidence type="ECO:0000256" key="4">
    <source>
        <dbReference type="ARBA" id="ARBA00022824"/>
    </source>
</evidence>
<dbReference type="GO" id="GO:0005789">
    <property type="term" value="C:endoplasmic reticulum membrane"/>
    <property type="evidence" value="ECO:0007669"/>
    <property type="project" value="UniProtKB-SubCell"/>
</dbReference>
<evidence type="ECO:0000313" key="14">
    <source>
        <dbReference type="EMBL" id="KAL0272990.1"/>
    </source>
</evidence>
<proteinExistence type="predicted"/>
<evidence type="ECO:0000256" key="3">
    <source>
        <dbReference type="ARBA" id="ARBA00022692"/>
    </source>
</evidence>
<dbReference type="InterPro" id="IPR011598">
    <property type="entry name" value="bHLH_dom"/>
</dbReference>
<evidence type="ECO:0000256" key="5">
    <source>
        <dbReference type="ARBA" id="ARBA00022989"/>
    </source>
</evidence>
<organism evidence="14">
    <name type="scientific">Menopon gallinae</name>
    <name type="common">poultry shaft louse</name>
    <dbReference type="NCBI Taxonomy" id="328185"/>
    <lineage>
        <taxon>Eukaryota</taxon>
        <taxon>Metazoa</taxon>
        <taxon>Ecdysozoa</taxon>
        <taxon>Arthropoda</taxon>
        <taxon>Hexapoda</taxon>
        <taxon>Insecta</taxon>
        <taxon>Pterygota</taxon>
        <taxon>Neoptera</taxon>
        <taxon>Paraneoptera</taxon>
        <taxon>Psocodea</taxon>
        <taxon>Troctomorpha</taxon>
        <taxon>Phthiraptera</taxon>
        <taxon>Amblycera</taxon>
        <taxon>Menoponidae</taxon>
        <taxon>Menopon</taxon>
    </lineage>
</organism>
<dbReference type="PANTHER" id="PTHR46062:SF1">
    <property type="entry name" value="LP12374P"/>
    <property type="match status" value="1"/>
</dbReference>
<dbReference type="SUPFAM" id="SSF47459">
    <property type="entry name" value="HLH, helix-loop-helix DNA-binding domain"/>
    <property type="match status" value="1"/>
</dbReference>
<sequence length="1098" mass="123322">MEEQCTNITGEITKILDNPSQTECPNPDFLGGEDLFDSDLLFDDIFPDPFKKPEPDICISPDPFEKMRLDMCITPDLFERMEPDFTIFPDNPDYMMKIDPPQDIARVEGRPDKYNSNSNVQVPSEFLPGNGCLRCHVPNPQLSRREKIKKQIEDSITRSIMKKINKDIQIQIPDKSVNRLVPVQAPGSIEGQPTFLVAPAPQQQQVFKINASKTPPQNTQVVKVPFVGDNGQPVMVQMQVMGSEQPVVQGILPQANGAVMYNATTPNPPQVHTLVNTGNTPILTGIPVVLDTNKIQINGIIPQIKENKPPTKRSAHNAIERRYRTSINDKIIELKNIIVGEDAKINKSLILRKAIDYIKLLKNANAKLKQENLALRMAASRQSLKDLLVTDNGVVNDNGDMTPPLSDVGSLSPKSEVSIPPSPVDLKQYNMSMSKDMLTVGGLADHTRLTLCMFMLAVIAFNPFGMVLNKFSDSDNDYSAGDTGRTILNMNFTAGVSSSWTLFSSAILLWLINVMIMGGCLIKILVYGDPVIHTKSKSFVSFWRHRKQADLDLSREKTSAASIELKQCLQAFERPYPTSRFELYTCTCWQLTRQFLHRLWIGRWLAGRCGGLFADAATKREALSSVKELAVTYHRLHQLHLTNQDDHIGGLMLALSATNLAEAAADIIEPEVLAEIYVTMGLRIKESCPNFLQIFARYYLSLARQVCLKYTSQVPNRLQWMFNPHGYKFFIAQKCSYNNKDPSLFSCLSNKADPLAYVMRMYREELLTKALETLVAPGGKLENDSDPMRRAQTEDALTYVQLIQDSCFFGDSTSSSINSQIYEDKISQWWAAVVGVATYWLLGEDAEANKLFTEVENIPQFLENHQDTLPRAILTAFRSRIRLQRLRTPGNREDGKKILRHLNIAGQLIDDSLTYNSCKKTSTKTLIVQLLVCDCLLETRTWLWENESLDPDQSTPVSNSMLSVFLRDVTSLRRLTQFLPSALPRVFLYEAAARLMAGAAPGKTQQLLDRSLRHRPGKQSILCGKDKWQQDGTGEREHATALYMACRYLPTLFLSSPGERAGMLAEAAKRLERIGDKKRLGECYQLMKSFAVGTVTTN</sequence>
<dbReference type="InterPro" id="IPR036638">
    <property type="entry name" value="HLH_DNA-bd_sf"/>
</dbReference>
<keyword evidence="6" id="KW-0805">Transcription regulation</keyword>
<reference evidence="14" key="1">
    <citation type="journal article" date="2024" name="Gigascience">
        <title>Chromosome-level genome of the poultry shaft louse Menopon gallinae provides insight into the host-switching and adaptive evolution of parasitic lice.</title>
        <authorList>
            <person name="Xu Y."/>
            <person name="Ma L."/>
            <person name="Liu S."/>
            <person name="Liang Y."/>
            <person name="Liu Q."/>
            <person name="He Z."/>
            <person name="Tian L."/>
            <person name="Duan Y."/>
            <person name="Cai W."/>
            <person name="Li H."/>
            <person name="Song F."/>
        </authorList>
    </citation>
    <scope>NUCLEOTIDE SEQUENCE</scope>
    <source>
        <strain evidence="14">Cailab_2023a</strain>
    </source>
</reference>
<keyword evidence="11" id="KW-0175">Coiled coil</keyword>
<evidence type="ECO:0000256" key="9">
    <source>
        <dbReference type="ARBA" id="ARBA00023163"/>
    </source>
</evidence>
<dbReference type="EMBL" id="JARGDH010000003">
    <property type="protein sequence ID" value="KAL0272991.1"/>
    <property type="molecule type" value="Genomic_DNA"/>
</dbReference>
<keyword evidence="4" id="KW-0256">Endoplasmic reticulum</keyword>
<evidence type="ECO:0000256" key="8">
    <source>
        <dbReference type="ARBA" id="ARBA00023136"/>
    </source>
</evidence>
<keyword evidence="7" id="KW-0238">DNA-binding</keyword>
<evidence type="ECO:0000256" key="6">
    <source>
        <dbReference type="ARBA" id="ARBA00023015"/>
    </source>
</evidence>
<evidence type="ECO:0000256" key="1">
    <source>
        <dbReference type="ARBA" id="ARBA00004123"/>
    </source>
</evidence>
<dbReference type="CDD" id="cd11394">
    <property type="entry name" value="bHLHzip_SREBP"/>
    <property type="match status" value="1"/>
</dbReference>
<evidence type="ECO:0000256" key="2">
    <source>
        <dbReference type="ARBA" id="ARBA00004477"/>
    </source>
</evidence>
<feature type="transmembrane region" description="Helical" evidence="12">
    <location>
        <begin position="449"/>
        <end position="468"/>
    </location>
</feature>
<name>A0AAW2HSM2_9NEOP</name>
<feature type="coiled-coil region" evidence="11">
    <location>
        <begin position="351"/>
        <end position="381"/>
    </location>
</feature>
<keyword evidence="8 12" id="KW-0472">Membrane</keyword>
<protein>
    <recommendedName>
        <fullName evidence="13">BHLH domain-containing protein</fullName>
    </recommendedName>
</protein>
<dbReference type="PROSITE" id="PS50888">
    <property type="entry name" value="BHLH"/>
    <property type="match status" value="1"/>
</dbReference>
<evidence type="ECO:0000256" key="11">
    <source>
        <dbReference type="SAM" id="Coils"/>
    </source>
</evidence>
<evidence type="ECO:0000256" key="12">
    <source>
        <dbReference type="SAM" id="Phobius"/>
    </source>
</evidence>
<dbReference type="PANTHER" id="PTHR46062">
    <property type="entry name" value="STEROL REGULATORY ELEMENT-BINDING PROTEIN"/>
    <property type="match status" value="1"/>
</dbReference>
<comment type="subcellular location">
    <subcellularLocation>
        <location evidence="2">Endoplasmic reticulum membrane</location>
        <topology evidence="2">Multi-pass membrane protein</topology>
    </subcellularLocation>
    <subcellularLocation>
        <location evidence="1">Nucleus</location>
    </subcellularLocation>
</comment>
<dbReference type="GO" id="GO:0005634">
    <property type="term" value="C:nucleus"/>
    <property type="evidence" value="ECO:0007669"/>
    <property type="project" value="UniProtKB-SubCell"/>
</dbReference>
<dbReference type="EMBL" id="JARGDH010000003">
    <property type="protein sequence ID" value="KAL0272990.1"/>
    <property type="molecule type" value="Genomic_DNA"/>
</dbReference>
<keyword evidence="5 12" id="KW-1133">Transmembrane helix</keyword>
<evidence type="ECO:0000259" key="13">
    <source>
        <dbReference type="PROSITE" id="PS50888"/>
    </source>
</evidence>
<evidence type="ECO:0000256" key="10">
    <source>
        <dbReference type="ARBA" id="ARBA00023242"/>
    </source>
</evidence>
<dbReference type="EMBL" id="JARGDH010000003">
    <property type="protein sequence ID" value="KAL0272992.1"/>
    <property type="molecule type" value="Genomic_DNA"/>
</dbReference>
<dbReference type="AlphaFoldDB" id="A0AAW2HSM2"/>
<keyword evidence="3 12" id="KW-0812">Transmembrane</keyword>
<feature type="domain" description="BHLH" evidence="13">
    <location>
        <begin position="311"/>
        <end position="361"/>
    </location>
</feature>
<dbReference type="SMART" id="SM00353">
    <property type="entry name" value="HLH"/>
    <property type="match status" value="1"/>
</dbReference>
<dbReference type="GO" id="GO:0046983">
    <property type="term" value="F:protein dimerization activity"/>
    <property type="evidence" value="ECO:0007669"/>
    <property type="project" value="InterPro"/>
</dbReference>
<dbReference type="Gene3D" id="4.10.280.10">
    <property type="entry name" value="Helix-loop-helix DNA-binding domain"/>
    <property type="match status" value="1"/>
</dbReference>